<evidence type="ECO:0000259" key="2">
    <source>
        <dbReference type="Pfam" id="PF19050"/>
    </source>
</evidence>
<dbReference type="InterPro" id="IPR043904">
    <property type="entry name" value="PhoD_2-like"/>
</dbReference>
<dbReference type="Proteomes" id="UP000187455">
    <property type="component" value="Unassembled WGS sequence"/>
</dbReference>
<dbReference type="Pfam" id="PF19050">
    <property type="entry name" value="PhoD_2"/>
    <property type="match status" value="3"/>
</dbReference>
<feature type="domain" description="PhoD-like phosphatase" evidence="2">
    <location>
        <begin position="572"/>
        <end position="646"/>
    </location>
</feature>
<evidence type="ECO:0000313" key="3">
    <source>
        <dbReference type="EMBL" id="OLY85059.1"/>
    </source>
</evidence>
<feature type="compositionally biased region" description="Polar residues" evidence="1">
    <location>
        <begin position="52"/>
        <end position="73"/>
    </location>
</feature>
<dbReference type="EMBL" id="LSSL01000253">
    <property type="protein sequence ID" value="OLY85059.1"/>
    <property type="molecule type" value="Genomic_DNA"/>
</dbReference>
<feature type="domain" description="PhoD-like phosphatase" evidence="2">
    <location>
        <begin position="923"/>
        <end position="1076"/>
    </location>
</feature>
<proteinExistence type="predicted"/>
<accession>A0A1R0H7E7</accession>
<reference evidence="3 4" key="1">
    <citation type="journal article" date="2016" name="Mol. Biol. Evol.">
        <title>Genome-Wide Survey of Gut Fungi (Harpellales) Reveals the First Horizontally Transferred Ubiquitin Gene from a Mosquito Host.</title>
        <authorList>
            <person name="Wang Y."/>
            <person name="White M.M."/>
            <person name="Kvist S."/>
            <person name="Moncalvo J.M."/>
        </authorList>
    </citation>
    <scope>NUCLEOTIDE SEQUENCE [LARGE SCALE GENOMIC DNA]</scope>
    <source>
        <strain evidence="3 4">ALG-7-W6</strain>
    </source>
</reference>
<keyword evidence="4" id="KW-1185">Reference proteome</keyword>
<dbReference type="GO" id="GO:0016020">
    <property type="term" value="C:membrane"/>
    <property type="evidence" value="ECO:0007669"/>
    <property type="project" value="TreeGrafter"/>
</dbReference>
<evidence type="ECO:0000313" key="4">
    <source>
        <dbReference type="Proteomes" id="UP000187455"/>
    </source>
</evidence>
<feature type="compositionally biased region" description="Polar residues" evidence="1">
    <location>
        <begin position="1232"/>
        <end position="1249"/>
    </location>
</feature>
<feature type="compositionally biased region" description="Polar residues" evidence="1">
    <location>
        <begin position="117"/>
        <end position="145"/>
    </location>
</feature>
<feature type="compositionally biased region" description="Polar residues" evidence="1">
    <location>
        <begin position="1260"/>
        <end position="1270"/>
    </location>
</feature>
<feature type="compositionally biased region" description="Low complexity" evidence="1">
    <location>
        <begin position="79"/>
        <end position="91"/>
    </location>
</feature>
<feature type="region of interest" description="Disordered" evidence="1">
    <location>
        <begin position="438"/>
        <end position="457"/>
    </location>
</feature>
<feature type="compositionally biased region" description="Polar residues" evidence="1">
    <location>
        <begin position="1128"/>
        <end position="1151"/>
    </location>
</feature>
<comment type="caution">
    <text evidence="3">The sequence shown here is derived from an EMBL/GenBank/DDBJ whole genome shotgun (WGS) entry which is preliminary data.</text>
</comment>
<protein>
    <recommendedName>
        <fullName evidence="2">PhoD-like phosphatase domain-containing protein</fullName>
    </recommendedName>
</protein>
<feature type="compositionally biased region" description="Low complexity" evidence="1">
    <location>
        <begin position="194"/>
        <end position="236"/>
    </location>
</feature>
<feature type="region of interest" description="Disordered" evidence="1">
    <location>
        <begin position="1128"/>
        <end position="1207"/>
    </location>
</feature>
<name>A0A1R0H7E7_9FUNG</name>
<feature type="region of interest" description="Disordered" evidence="1">
    <location>
        <begin position="1"/>
        <end position="396"/>
    </location>
</feature>
<feature type="region of interest" description="Disordered" evidence="1">
    <location>
        <begin position="1224"/>
        <end position="1288"/>
    </location>
</feature>
<feature type="domain" description="PhoD-like phosphatase" evidence="2">
    <location>
        <begin position="693"/>
        <end position="881"/>
    </location>
</feature>
<feature type="compositionally biased region" description="Polar residues" evidence="1">
    <location>
        <begin position="438"/>
        <end position="448"/>
    </location>
</feature>
<feature type="compositionally biased region" description="Polar residues" evidence="1">
    <location>
        <begin position="1"/>
        <end position="41"/>
    </location>
</feature>
<organism evidence="3 4">
    <name type="scientific">Smittium mucronatum</name>
    <dbReference type="NCBI Taxonomy" id="133383"/>
    <lineage>
        <taxon>Eukaryota</taxon>
        <taxon>Fungi</taxon>
        <taxon>Fungi incertae sedis</taxon>
        <taxon>Zoopagomycota</taxon>
        <taxon>Kickxellomycotina</taxon>
        <taxon>Harpellomycetes</taxon>
        <taxon>Harpellales</taxon>
        <taxon>Legeriomycetaceae</taxon>
        <taxon>Smittium</taxon>
    </lineage>
</organism>
<evidence type="ECO:0000256" key="1">
    <source>
        <dbReference type="SAM" id="MobiDB-lite"/>
    </source>
</evidence>
<feature type="compositionally biased region" description="Low complexity" evidence="1">
    <location>
        <begin position="101"/>
        <end position="114"/>
    </location>
</feature>
<feature type="compositionally biased region" description="Polar residues" evidence="1">
    <location>
        <begin position="237"/>
        <end position="256"/>
    </location>
</feature>
<sequence>MNTNDKGSSNSQNAYNNSGYNPNGQQLDNQSPYNQNVNPYQGSGEAAPPQLSPSSTKNSKNPFEEMINSSQAPQKEHQQGNNQSGSGYNSSPHGYNPINTQSSPQQNVSQQSFSPRIGSNVTSTIQASTQNPSAAQNYSQQNQTAYHYGNYQPPADSGASNPQSAYAPHASATIAPSNTNSQTSGVSQNQTPGSIQNSTSNSSPSNVQQSVQTGNMGSYNSTSPQQNNNNQYSLNSGMGNVQSPSQNPLENHSSSAVPLDSKGPGYGSTNNYANNQTQQAVNPSQTGSFSTQSNNAITNATSNSAYSHPPSSAYQNSTSDSAPQNYNSNPAAIQTTQQGLPLNNQAPPSTYQSATVGSSPQNYSTNPAAIQAGQQNLPPNNQTTSPAPISTQNSNVGIGYAGVTEKMGALSMNQNNSQSSAPPTSSEKILNTTTNVYNTSHYSQDPMQSTSPTSPNSPNVLYGPVLQYINTDIQKAEWIGSVLMVTDANLTPSKGNVGSPSSVGPSVLIWKDGTNIGNPSFAETLPSELFFHDTINGFKFWRAYIKFFLPDLNEIPISYQAVISNQGTEVRSTIFNFCLPSQKTAWRWCAVSNSDTKSSVKSYLKQFPDSDSLWDDLIKKHNNLPFHVMVGMGGQINGDDIWKDLGHAERIVESSLSSPYAKPVISNEKLISDGPLSPFIGYQSNKGFKFIDKYARKEIPWSQNLEAAVSKWYFSKYMNLWFNSLLHGHIPSSGSSDMSIALATIPYTFCLDENDIFPGYGSYGATISSSPVFRGISSIAIRYWCLFQAHVTFDEVQTNNIKNNPFISANGQHWIKNLGPFISLVGLDVSSFRTKKQMMNPYAYDDIFRGIEKSVGSQVQQLIICSSIPIIYPTPMYMDSLLSGAKNIGVMGLINYASNKFASSNKMPMPYGNPQNPPDSSELDNAINHLGDNKTLLTLNSLWSSQGHDQERLLFVYKLQGLLALRPNVRVSFISGFVNCSSSGRFSSIQDVSPNSGFGPNSQNDGRLMVQLISAGITEIPIDKLNMKGLTMSSRSKYLDDYTRETFTDLFTVGVDGLAPSDGNQRFLARRSFLTMEESTVFNGGQYNTSSTSLVCFIHAEAIPNAKKDPHSKTVSYQVVIPPNNSFSQQPNYYSPTANMPSPTDGAQTFSPAPMAQVAGTGFTQSVGPGAPELPPRLSSPNYPQVYPDSSLYHQSTNPPTQQYSGTGREYQAIPGAVESNSLASNTSSTAYTQPAATQGLTASNTSDAPNPHVRRYPTNPYSGTSNSANDAPPPYSDVDPSKPIDRR</sequence>
<dbReference type="OrthoDB" id="9999821at2759"/>
<gene>
    <name evidence="3" type="ORF">AYI68_g760</name>
</gene>
<feature type="compositionally biased region" description="Low complexity" evidence="1">
    <location>
        <begin position="269"/>
        <end position="282"/>
    </location>
</feature>
<feature type="compositionally biased region" description="Polar residues" evidence="1">
    <location>
        <begin position="174"/>
        <end position="193"/>
    </location>
</feature>
<dbReference type="PANTHER" id="PTHR46689">
    <property type="entry name" value="MEMBRANE PROTEIN, PUTATIVE-RELATED"/>
    <property type="match status" value="1"/>
</dbReference>
<feature type="compositionally biased region" description="Polar residues" evidence="1">
    <location>
        <begin position="1192"/>
        <end position="1206"/>
    </location>
</feature>
<feature type="compositionally biased region" description="Polar residues" evidence="1">
    <location>
        <begin position="309"/>
        <end position="396"/>
    </location>
</feature>
<feature type="compositionally biased region" description="Low complexity" evidence="1">
    <location>
        <begin position="290"/>
        <end position="305"/>
    </location>
</feature>
<dbReference type="PANTHER" id="PTHR46689:SF2">
    <property type="entry name" value="WW DOMAIN PROTEIN (AFU_ORTHOLOGUE AFUA_6G06520)"/>
    <property type="match status" value="1"/>
</dbReference>